<keyword evidence="8" id="KW-1185">Reference proteome</keyword>
<protein>
    <recommendedName>
        <fullName evidence="6">Copper transport protein</fullName>
    </recommendedName>
</protein>
<sequence length="204" mass="22338">MEQFSRTRIKSSSSILSCPYRHKRCYAYINLNPCTMFIPTLLLHIHVTSLLPFHMLSTATADGVPAPYNSTVATSLGRRRIPIHTTFYWGHKVDILFGCWPGDSAAMYAVALLLVFFMAVLVEWLSFTNIVKLKPGGSNDVVGGLLKTGLYGVRSGLSYLVMLAVMSFNGGVFVVAISGHVIGFLIFGTRALRKKSNGLDSSKA</sequence>
<keyword evidence="4 6" id="KW-1133">Transmembrane helix</keyword>
<dbReference type="AlphaFoldDB" id="A0A0S3RVD5"/>
<evidence type="ECO:0000256" key="2">
    <source>
        <dbReference type="ARBA" id="ARBA00022692"/>
    </source>
</evidence>
<keyword evidence="5 6" id="KW-0472">Membrane</keyword>
<evidence type="ECO:0000256" key="6">
    <source>
        <dbReference type="RuleBase" id="RU367022"/>
    </source>
</evidence>
<keyword evidence="6" id="KW-0813">Transport</keyword>
<dbReference type="InterPro" id="IPR007274">
    <property type="entry name" value="Cop_transporter"/>
</dbReference>
<evidence type="ECO:0000256" key="5">
    <source>
        <dbReference type="ARBA" id="ARBA00023136"/>
    </source>
</evidence>
<evidence type="ECO:0000256" key="3">
    <source>
        <dbReference type="ARBA" id="ARBA00022796"/>
    </source>
</evidence>
<evidence type="ECO:0000256" key="1">
    <source>
        <dbReference type="ARBA" id="ARBA00006921"/>
    </source>
</evidence>
<evidence type="ECO:0000313" key="7">
    <source>
        <dbReference type="EMBL" id="BAT84540.1"/>
    </source>
</evidence>
<dbReference type="GO" id="GO:0005886">
    <property type="term" value="C:plasma membrane"/>
    <property type="evidence" value="ECO:0007669"/>
    <property type="project" value="TreeGrafter"/>
</dbReference>
<organism evidence="7 8">
    <name type="scientific">Vigna angularis var. angularis</name>
    <dbReference type="NCBI Taxonomy" id="157739"/>
    <lineage>
        <taxon>Eukaryota</taxon>
        <taxon>Viridiplantae</taxon>
        <taxon>Streptophyta</taxon>
        <taxon>Embryophyta</taxon>
        <taxon>Tracheophyta</taxon>
        <taxon>Spermatophyta</taxon>
        <taxon>Magnoliopsida</taxon>
        <taxon>eudicotyledons</taxon>
        <taxon>Gunneridae</taxon>
        <taxon>Pentapetalae</taxon>
        <taxon>rosids</taxon>
        <taxon>fabids</taxon>
        <taxon>Fabales</taxon>
        <taxon>Fabaceae</taxon>
        <taxon>Papilionoideae</taxon>
        <taxon>50 kb inversion clade</taxon>
        <taxon>NPAAA clade</taxon>
        <taxon>indigoferoid/millettioid clade</taxon>
        <taxon>Phaseoleae</taxon>
        <taxon>Vigna</taxon>
    </lineage>
</organism>
<keyword evidence="3 6" id="KW-0187">Copper transport</keyword>
<dbReference type="OrthoDB" id="73901at2759"/>
<keyword evidence="6" id="KW-0406">Ion transport</keyword>
<accession>A0A0S3RVD5</accession>
<gene>
    <name evidence="7" type="primary">Vigan.04G194700</name>
    <name evidence="7" type="ORF">VIGAN_04194700</name>
</gene>
<evidence type="ECO:0000256" key="4">
    <source>
        <dbReference type="ARBA" id="ARBA00022989"/>
    </source>
</evidence>
<keyword evidence="6" id="KW-0186">Copper</keyword>
<feature type="transmembrane region" description="Helical" evidence="6">
    <location>
        <begin position="105"/>
        <end position="127"/>
    </location>
</feature>
<name>A0A0S3RVD5_PHAAN</name>
<proteinExistence type="inferred from homology"/>
<dbReference type="PANTHER" id="PTHR12483:SF94">
    <property type="entry name" value="COPPER TRANSPORTER 4"/>
    <property type="match status" value="1"/>
</dbReference>
<comment type="subcellular location">
    <subcellularLocation>
        <location evidence="6">Membrane</location>
        <topology evidence="6">Multi-pass membrane protein</topology>
    </subcellularLocation>
</comment>
<comment type="similarity">
    <text evidence="1 6">Belongs to the copper transporter (Ctr) (TC 1.A.56) family. SLC31A subfamily.</text>
</comment>
<feature type="transmembrane region" description="Helical" evidence="6">
    <location>
        <begin position="159"/>
        <end position="187"/>
    </location>
</feature>
<dbReference type="EMBL" id="AP015037">
    <property type="protein sequence ID" value="BAT84540.1"/>
    <property type="molecule type" value="Genomic_DNA"/>
</dbReference>
<dbReference type="GO" id="GO:0005375">
    <property type="term" value="F:copper ion transmembrane transporter activity"/>
    <property type="evidence" value="ECO:0007669"/>
    <property type="project" value="UniProtKB-UniRule"/>
</dbReference>
<dbReference type="Pfam" id="PF04145">
    <property type="entry name" value="Ctr"/>
    <property type="match status" value="2"/>
</dbReference>
<reference evidence="7 8" key="1">
    <citation type="journal article" date="2015" name="Sci. Rep.">
        <title>The power of single molecule real-time sequencing technology in the de novo assembly of a eukaryotic genome.</title>
        <authorList>
            <person name="Sakai H."/>
            <person name="Naito K."/>
            <person name="Ogiso-Tanaka E."/>
            <person name="Takahashi Y."/>
            <person name="Iseki K."/>
            <person name="Muto C."/>
            <person name="Satou K."/>
            <person name="Teruya K."/>
            <person name="Shiroma A."/>
            <person name="Shimoji M."/>
            <person name="Hirano T."/>
            <person name="Itoh T."/>
            <person name="Kaga A."/>
            <person name="Tomooka N."/>
        </authorList>
    </citation>
    <scope>NUCLEOTIDE SEQUENCE [LARGE SCALE GENOMIC DNA]</scope>
    <source>
        <strain evidence="8">cv. Shumari</strain>
    </source>
</reference>
<dbReference type="Proteomes" id="UP000291084">
    <property type="component" value="Chromosome 4"/>
</dbReference>
<keyword evidence="2 6" id="KW-0812">Transmembrane</keyword>
<dbReference type="PANTHER" id="PTHR12483">
    <property type="entry name" value="SOLUTE CARRIER FAMILY 31 COPPER TRANSPORTERS"/>
    <property type="match status" value="1"/>
</dbReference>
<evidence type="ECO:0000313" key="8">
    <source>
        <dbReference type="Proteomes" id="UP000291084"/>
    </source>
</evidence>